<evidence type="ECO:0000256" key="1">
    <source>
        <dbReference type="SAM" id="Coils"/>
    </source>
</evidence>
<dbReference type="EMBL" id="JAPYYP010000002">
    <property type="protein sequence ID" value="MDA5107200.1"/>
    <property type="molecule type" value="Genomic_DNA"/>
</dbReference>
<reference evidence="2" key="1">
    <citation type="submission" date="2022-12" db="EMBL/GenBank/DDBJ databases">
        <title>Draft genome sequence of the thermophilic strain Brevibacillus thermoruber HT42, isolated from Los Humeros, Puebla, Mexico, with biotechnological potential.</title>
        <authorList>
            <person name="Lara Sanchez J."/>
            <person name="Solis Palacios R."/>
            <person name="Bustos Baena A.S."/>
            <person name="Ruz Baez A.E."/>
            <person name="Espinosa Luna G."/>
            <person name="Oliart Ros R.M."/>
        </authorList>
    </citation>
    <scope>NUCLEOTIDE SEQUENCE</scope>
    <source>
        <strain evidence="2">HT42</strain>
    </source>
</reference>
<organism evidence="2 3">
    <name type="scientific">Brevibacillus thermoruber</name>
    <dbReference type="NCBI Taxonomy" id="33942"/>
    <lineage>
        <taxon>Bacteria</taxon>
        <taxon>Bacillati</taxon>
        <taxon>Bacillota</taxon>
        <taxon>Bacilli</taxon>
        <taxon>Bacillales</taxon>
        <taxon>Paenibacillaceae</taxon>
        <taxon>Brevibacillus</taxon>
    </lineage>
</organism>
<feature type="coiled-coil region" evidence="1">
    <location>
        <begin position="1"/>
        <end position="35"/>
    </location>
</feature>
<comment type="caution">
    <text evidence="2">The sequence shown here is derived from an EMBL/GenBank/DDBJ whole genome shotgun (WGS) entry which is preliminary data.</text>
</comment>
<sequence length="180" mass="20654">MKDYDLLIARLRRQIEEATERLQQVEAERAAYEEQRRRRSAYLSSREILDLLAARHGRTGSMASIKRWADEGHLGAVIDEREAFPLLTGKQGNKRFLYPQQDVFRFLYQKGLLTPAYDVLDRVRITRGTRQEWAVVISAELAVDCFRYHVQVEGSGEVVVGIPETELHPPERPAAPLPVP</sequence>
<dbReference type="AlphaFoldDB" id="A0A9X3TMK8"/>
<gene>
    <name evidence="2" type="ORF">O3V59_02415</name>
</gene>
<dbReference type="Proteomes" id="UP001151071">
    <property type="component" value="Unassembled WGS sequence"/>
</dbReference>
<name>A0A9X3TMK8_9BACL</name>
<keyword evidence="1" id="KW-0175">Coiled coil</keyword>
<evidence type="ECO:0000313" key="3">
    <source>
        <dbReference type="Proteomes" id="UP001151071"/>
    </source>
</evidence>
<dbReference type="RefSeq" id="WP_271139419.1">
    <property type="nucleotide sequence ID" value="NZ_JAPYYP010000002.1"/>
</dbReference>
<protein>
    <submittedName>
        <fullName evidence="2">Uncharacterized protein</fullName>
    </submittedName>
</protein>
<accession>A0A9X3TMK8</accession>
<keyword evidence="3" id="KW-1185">Reference proteome</keyword>
<proteinExistence type="predicted"/>
<evidence type="ECO:0000313" key="2">
    <source>
        <dbReference type="EMBL" id="MDA5107200.1"/>
    </source>
</evidence>